<protein>
    <submittedName>
        <fullName evidence="1">Uncharacterized protein</fullName>
    </submittedName>
</protein>
<gene>
    <name evidence="1" type="ORF">PAHAL_7G070100</name>
</gene>
<proteinExistence type="predicted"/>
<name>A0A2T8IBC8_9POAL</name>
<dbReference type="EMBL" id="CM008052">
    <property type="protein sequence ID" value="PVH34938.1"/>
    <property type="molecule type" value="Genomic_DNA"/>
</dbReference>
<dbReference type="Gramene" id="PVH34938">
    <property type="protein sequence ID" value="PVH34938"/>
    <property type="gene ID" value="PAHAL_7G070100"/>
</dbReference>
<accession>A0A2T8IBC8</accession>
<dbReference type="Proteomes" id="UP000243499">
    <property type="component" value="Chromosome 7"/>
</dbReference>
<reference evidence="1" key="1">
    <citation type="submission" date="2018-04" db="EMBL/GenBank/DDBJ databases">
        <title>WGS assembly of Panicum hallii.</title>
        <authorList>
            <person name="Lovell J."/>
            <person name="Jenkins J."/>
            <person name="Lowry D."/>
            <person name="Mamidi S."/>
            <person name="Sreedasyam A."/>
            <person name="Weng X."/>
            <person name="Barry K."/>
            <person name="Bonette J."/>
            <person name="Campitelli B."/>
            <person name="Daum C."/>
            <person name="Gordon S."/>
            <person name="Gould B."/>
            <person name="Lipzen A."/>
            <person name="Macqueen A."/>
            <person name="Palacio-Mejia J."/>
            <person name="Plott C."/>
            <person name="Shakirov E."/>
            <person name="Shu S."/>
            <person name="Yoshinaga Y."/>
            <person name="Zane M."/>
            <person name="Rokhsar D."/>
            <person name="Grimwood J."/>
            <person name="Schmutz J."/>
            <person name="Juenger T."/>
        </authorList>
    </citation>
    <scope>NUCLEOTIDE SEQUENCE [LARGE SCALE GENOMIC DNA]</scope>
    <source>
        <strain evidence="1">FIL2</strain>
    </source>
</reference>
<organism evidence="1">
    <name type="scientific">Panicum hallii</name>
    <dbReference type="NCBI Taxonomy" id="206008"/>
    <lineage>
        <taxon>Eukaryota</taxon>
        <taxon>Viridiplantae</taxon>
        <taxon>Streptophyta</taxon>
        <taxon>Embryophyta</taxon>
        <taxon>Tracheophyta</taxon>
        <taxon>Spermatophyta</taxon>
        <taxon>Magnoliopsida</taxon>
        <taxon>Liliopsida</taxon>
        <taxon>Poales</taxon>
        <taxon>Poaceae</taxon>
        <taxon>PACMAD clade</taxon>
        <taxon>Panicoideae</taxon>
        <taxon>Panicodae</taxon>
        <taxon>Paniceae</taxon>
        <taxon>Panicinae</taxon>
        <taxon>Panicum</taxon>
        <taxon>Panicum sect. Panicum</taxon>
    </lineage>
</organism>
<sequence length="88" mass="9869">MQCIAEKLAGGDLIPVGKHLLTAVYQLLHSYRLLSSSQPIGNTGGPWWFIQLLLNLYTHKAIGQSLLDRTFPLNYKDDGNMRVPYLPS</sequence>
<dbReference type="AlphaFoldDB" id="A0A2T8IBC8"/>
<evidence type="ECO:0000313" key="1">
    <source>
        <dbReference type="EMBL" id="PVH34938.1"/>
    </source>
</evidence>